<reference evidence="2" key="1">
    <citation type="submission" date="2021-03" db="EMBL/GenBank/DDBJ databases">
        <authorList>
            <person name="Bekaert M."/>
        </authorList>
    </citation>
    <scope>NUCLEOTIDE SEQUENCE</scope>
</reference>
<dbReference type="PROSITE" id="PS50878">
    <property type="entry name" value="RT_POL"/>
    <property type="match status" value="1"/>
</dbReference>
<evidence type="ECO:0000313" key="3">
    <source>
        <dbReference type="Proteomes" id="UP000683360"/>
    </source>
</evidence>
<gene>
    <name evidence="2" type="ORF">MEDL_34840</name>
</gene>
<keyword evidence="3" id="KW-1185">Reference proteome</keyword>
<dbReference type="AlphaFoldDB" id="A0A8S3SSC7"/>
<proteinExistence type="predicted"/>
<dbReference type="Pfam" id="PF00078">
    <property type="entry name" value="RVT_1"/>
    <property type="match status" value="1"/>
</dbReference>
<comment type="caution">
    <text evidence="2">The sequence shown here is derived from an EMBL/GenBank/DDBJ whole genome shotgun (WGS) entry which is preliminary data.</text>
</comment>
<dbReference type="EMBL" id="CAJPWZ010001680">
    <property type="protein sequence ID" value="CAG2221325.1"/>
    <property type="molecule type" value="Genomic_DNA"/>
</dbReference>
<dbReference type="Proteomes" id="UP000683360">
    <property type="component" value="Unassembled WGS sequence"/>
</dbReference>
<dbReference type="PANTHER" id="PTHR19446">
    <property type="entry name" value="REVERSE TRANSCRIPTASES"/>
    <property type="match status" value="1"/>
</dbReference>
<sequence>MNEFSDHMPLFFELNFSTICQKRTNTTTRNYIKWETSKNDEYAQMLQPHRETLLSVVNDITLDVDIHNAVREITRIIYDSAFKVFGHSVSINKNIDRQNRPNNEWFDENCKNARKTFHVTRNFFLRHQTEANRSEYVIARNSYNKVKRKAQYNFKRKKGLELCSIAKTNPKKFWSTLKPKNKSKCVADNEAMFSYFENVLGMNPPELSDTVLDLLNNTYFDGVNIDLLDTDISEDEIIKALKRLKSGKSAGNDEIVGEMFSSCPSFFAPILKTLFNSIFAIGVYPENWTECLVIPVPKSGDLTSPINYRPIILVSILSKLFTSILTDRLLSWSQDENHIIDNQFGFQPGRSTVDAIFTLHGIISHTLKHKLKLYCGFVDFRRAFDKVDRRILIYKLLKSGVSSKFVSMVNSIYSSVRLRVRSGGVLSEAFDNHLGVKQGEPLSPLLFLFFINDIIQDISTDVNEDVISLNGILIYLILFADDTVLFGKTPTVLQHLFDKLLLYCNKWNIEVNADKTKVVVFRNGFRPVDTNFTMITRNCKLLIHMCTLVYYYITTESFYILKNV</sequence>
<accession>A0A8S3SSC7</accession>
<feature type="domain" description="Reverse transcriptase" evidence="1">
    <location>
        <begin position="277"/>
        <end position="537"/>
    </location>
</feature>
<protein>
    <recommendedName>
        <fullName evidence="1">Reverse transcriptase domain-containing protein</fullName>
    </recommendedName>
</protein>
<dbReference type="InterPro" id="IPR043502">
    <property type="entry name" value="DNA/RNA_pol_sf"/>
</dbReference>
<organism evidence="2 3">
    <name type="scientific">Mytilus edulis</name>
    <name type="common">Blue mussel</name>
    <dbReference type="NCBI Taxonomy" id="6550"/>
    <lineage>
        <taxon>Eukaryota</taxon>
        <taxon>Metazoa</taxon>
        <taxon>Spiralia</taxon>
        <taxon>Lophotrochozoa</taxon>
        <taxon>Mollusca</taxon>
        <taxon>Bivalvia</taxon>
        <taxon>Autobranchia</taxon>
        <taxon>Pteriomorphia</taxon>
        <taxon>Mytilida</taxon>
        <taxon>Mytiloidea</taxon>
        <taxon>Mytilidae</taxon>
        <taxon>Mytilinae</taxon>
        <taxon>Mytilus</taxon>
    </lineage>
</organism>
<dbReference type="SUPFAM" id="SSF56672">
    <property type="entry name" value="DNA/RNA polymerases"/>
    <property type="match status" value="1"/>
</dbReference>
<dbReference type="CDD" id="cd01650">
    <property type="entry name" value="RT_nLTR_like"/>
    <property type="match status" value="1"/>
</dbReference>
<evidence type="ECO:0000259" key="1">
    <source>
        <dbReference type="PROSITE" id="PS50878"/>
    </source>
</evidence>
<dbReference type="InterPro" id="IPR000477">
    <property type="entry name" value="RT_dom"/>
</dbReference>
<evidence type="ECO:0000313" key="2">
    <source>
        <dbReference type="EMBL" id="CAG2221325.1"/>
    </source>
</evidence>
<dbReference type="OrthoDB" id="6157781at2759"/>
<name>A0A8S3SSC7_MYTED</name>